<keyword evidence="5" id="KW-0812">Transmembrane</keyword>
<dbReference type="Pfam" id="PF25990">
    <property type="entry name" value="Beta-barrel_YknX"/>
    <property type="match status" value="1"/>
</dbReference>
<reference evidence="7" key="2">
    <citation type="submission" date="2020-09" db="EMBL/GenBank/DDBJ databases">
        <authorList>
            <person name="Sun Q."/>
            <person name="Zhou Y."/>
        </authorList>
    </citation>
    <scope>NUCLEOTIDE SEQUENCE</scope>
    <source>
        <strain evidence="7">CGMCC 1.12153</strain>
    </source>
</reference>
<evidence type="ECO:0000256" key="1">
    <source>
        <dbReference type="ARBA" id="ARBA00004196"/>
    </source>
</evidence>
<feature type="transmembrane region" description="Helical" evidence="5">
    <location>
        <begin position="9"/>
        <end position="27"/>
    </location>
</feature>
<feature type="region of interest" description="Disordered" evidence="4">
    <location>
        <begin position="138"/>
        <end position="167"/>
    </location>
</feature>
<evidence type="ECO:0000313" key="8">
    <source>
        <dbReference type="Proteomes" id="UP000660110"/>
    </source>
</evidence>
<name>A0A917EYV5_HALAA</name>
<evidence type="ECO:0000256" key="3">
    <source>
        <dbReference type="SAM" id="Coils"/>
    </source>
</evidence>
<dbReference type="EMBL" id="BMEL01000005">
    <property type="protein sequence ID" value="GGF33343.1"/>
    <property type="molecule type" value="Genomic_DNA"/>
</dbReference>
<dbReference type="Gene3D" id="2.40.30.170">
    <property type="match status" value="1"/>
</dbReference>
<dbReference type="PANTHER" id="PTHR32347:SF14">
    <property type="entry name" value="EFFLUX SYSTEM COMPONENT YKNX-RELATED"/>
    <property type="match status" value="1"/>
</dbReference>
<evidence type="ECO:0000256" key="2">
    <source>
        <dbReference type="ARBA" id="ARBA00023054"/>
    </source>
</evidence>
<keyword evidence="5" id="KW-1133">Transmembrane helix</keyword>
<evidence type="ECO:0000256" key="5">
    <source>
        <dbReference type="SAM" id="Phobius"/>
    </source>
</evidence>
<feature type="compositionally biased region" description="Acidic residues" evidence="4">
    <location>
        <begin position="153"/>
        <end position="167"/>
    </location>
</feature>
<dbReference type="PANTHER" id="PTHR32347">
    <property type="entry name" value="EFFLUX SYSTEM COMPONENT YKNX-RELATED"/>
    <property type="match status" value="1"/>
</dbReference>
<keyword evidence="8" id="KW-1185">Reference proteome</keyword>
<proteinExistence type="predicted"/>
<keyword evidence="5" id="KW-0472">Membrane</keyword>
<gene>
    <name evidence="7" type="ORF">GCM10010954_35630</name>
</gene>
<feature type="compositionally biased region" description="Low complexity" evidence="4">
    <location>
        <begin position="141"/>
        <end position="151"/>
    </location>
</feature>
<sequence length="425" mass="48272">MKTSRKKKGITIGVFLFILCNSLLLYFDKNHLIERKSFVREWSGTFTADVVESLDVRGVFTSEEDTPVYFDENTGAFQEFFVEIGDEVSEGDELYAYEVLHYEDQVNDLELESAKIEEEIAAIDTYITTLESYTIDDGSEDSFGGFDSPFSNNEDEDEDLEDTGEESTAEAELIQEEAINDKEKERAQKEAELAMVNDQLDQLTTTGQTITVRSTFEGVVRDRSADLSSPLLTIASTQLIVEGEVNEEDRKQLEEGMRTELSVTDIEDEEVTLEGTMEKLDTFSKETDVHKASKYPFEISLSEENEALRPGYHTDIKVITDEASETVAAFDEVLITEEHLYAWEMNDQGLLEKKEIETGLEKDGVVEVQNGLEDQVKLAHEPKDRFRNLTPIVTPIDYHHVKEDELFQGSKAVMKENFLLGVFNR</sequence>
<dbReference type="RefSeq" id="WP_188378895.1">
    <property type="nucleotide sequence ID" value="NZ_BMEL01000005.1"/>
</dbReference>
<evidence type="ECO:0000256" key="4">
    <source>
        <dbReference type="SAM" id="MobiDB-lite"/>
    </source>
</evidence>
<dbReference type="InterPro" id="IPR058636">
    <property type="entry name" value="Beta-barrel_YknX"/>
</dbReference>
<dbReference type="InterPro" id="IPR050465">
    <property type="entry name" value="UPF0194_transport"/>
</dbReference>
<keyword evidence="2 3" id="KW-0175">Coiled coil</keyword>
<accession>A0A917EYV5</accession>
<dbReference type="AlphaFoldDB" id="A0A917EYV5"/>
<feature type="coiled-coil region" evidence="3">
    <location>
        <begin position="179"/>
        <end position="206"/>
    </location>
</feature>
<dbReference type="Proteomes" id="UP000660110">
    <property type="component" value="Unassembled WGS sequence"/>
</dbReference>
<feature type="domain" description="YknX-like beta-barrel" evidence="6">
    <location>
        <begin position="239"/>
        <end position="317"/>
    </location>
</feature>
<comment type="subcellular location">
    <subcellularLocation>
        <location evidence="1">Cell envelope</location>
    </subcellularLocation>
</comment>
<reference evidence="7" key="1">
    <citation type="journal article" date="2014" name="Int. J. Syst. Evol. Microbiol.">
        <title>Complete genome sequence of Corynebacterium casei LMG S-19264T (=DSM 44701T), isolated from a smear-ripened cheese.</title>
        <authorList>
            <consortium name="US DOE Joint Genome Institute (JGI-PGF)"/>
            <person name="Walter F."/>
            <person name="Albersmeier A."/>
            <person name="Kalinowski J."/>
            <person name="Ruckert C."/>
        </authorList>
    </citation>
    <scope>NUCLEOTIDE SEQUENCE</scope>
    <source>
        <strain evidence="7">CGMCC 1.12153</strain>
    </source>
</reference>
<protein>
    <recommendedName>
        <fullName evidence="6">YknX-like beta-barrel domain-containing protein</fullName>
    </recommendedName>
</protein>
<dbReference type="GO" id="GO:0030313">
    <property type="term" value="C:cell envelope"/>
    <property type="evidence" value="ECO:0007669"/>
    <property type="project" value="UniProtKB-SubCell"/>
</dbReference>
<evidence type="ECO:0000259" key="6">
    <source>
        <dbReference type="Pfam" id="PF25990"/>
    </source>
</evidence>
<organism evidence="7 8">
    <name type="scientific">Halobacillus andaensis</name>
    <dbReference type="NCBI Taxonomy" id="1176239"/>
    <lineage>
        <taxon>Bacteria</taxon>
        <taxon>Bacillati</taxon>
        <taxon>Bacillota</taxon>
        <taxon>Bacilli</taxon>
        <taxon>Bacillales</taxon>
        <taxon>Bacillaceae</taxon>
        <taxon>Halobacillus</taxon>
    </lineage>
</organism>
<comment type="caution">
    <text evidence="7">The sequence shown here is derived from an EMBL/GenBank/DDBJ whole genome shotgun (WGS) entry which is preliminary data.</text>
</comment>
<evidence type="ECO:0000313" key="7">
    <source>
        <dbReference type="EMBL" id="GGF33343.1"/>
    </source>
</evidence>